<protein>
    <submittedName>
        <fullName evidence="3">Uncharacterized protein</fullName>
    </submittedName>
</protein>
<organism evidence="3 4">
    <name type="scientific">Catenaria anguillulae PL171</name>
    <dbReference type="NCBI Taxonomy" id="765915"/>
    <lineage>
        <taxon>Eukaryota</taxon>
        <taxon>Fungi</taxon>
        <taxon>Fungi incertae sedis</taxon>
        <taxon>Blastocladiomycota</taxon>
        <taxon>Blastocladiomycetes</taxon>
        <taxon>Blastocladiales</taxon>
        <taxon>Catenariaceae</taxon>
        <taxon>Catenaria</taxon>
    </lineage>
</organism>
<gene>
    <name evidence="3" type="ORF">BCR44DRAFT_1458625</name>
</gene>
<sequence>MDALRNGILVSVAGPRVRPEPSTATRHPGPQLYRHANATPPLGTMLSPDTAARMHHLVGHRTRASKSSATSTFGSAKRRHDTDHADDDHYSTGANSFMDTMNSIGRTALLEYGSVYHSPGVATSRGGSGYAGSIMGMTTPVRSARVSGGRSAGKRSRMSTGSNASVASSSSVSMSRDIAPLRAEIDSLREQLRKAESDRFLMQSKYDRDVLELEQRVSEKDGLEYKIQRNAIYEQHQLIKAQFNDVSEQLAKAKPFATFCSMQEQGSALDTTVKTNTENSQTRIRHLETQLRNQNTTADRTEKMLKHALAQSDAEVKKLQEANLALAKTNLDLTTQLNTAQSSLDTITSNYVEERRKTLLAPRVEAQRKEARDHLAYAQELEAENQRLKVALQRMAVDEKRLASRRQRPPAEVDELKRQIERLQATLRKRTESVESLQAQVDALKIQLAASAAAASRAEEMSFKDEVEYFRGRVNELMAGIMANGGEGGAGDKARPPRRSRGGNKLSASCGPRLRKQRAGPTNWSSS</sequence>
<feature type="coiled-coil region" evidence="1">
    <location>
        <begin position="178"/>
        <end position="205"/>
    </location>
</feature>
<proteinExistence type="predicted"/>
<dbReference type="EMBL" id="MCFL01000006">
    <property type="protein sequence ID" value="ORZ39288.1"/>
    <property type="molecule type" value="Genomic_DNA"/>
</dbReference>
<feature type="coiled-coil region" evidence="1">
    <location>
        <begin position="364"/>
        <end position="454"/>
    </location>
</feature>
<dbReference type="AlphaFoldDB" id="A0A1Y2HXF9"/>
<evidence type="ECO:0000256" key="2">
    <source>
        <dbReference type="SAM" id="MobiDB-lite"/>
    </source>
</evidence>
<name>A0A1Y2HXF9_9FUNG</name>
<keyword evidence="1" id="KW-0175">Coiled coil</keyword>
<comment type="caution">
    <text evidence="3">The sequence shown here is derived from an EMBL/GenBank/DDBJ whole genome shotgun (WGS) entry which is preliminary data.</text>
</comment>
<evidence type="ECO:0000313" key="3">
    <source>
        <dbReference type="EMBL" id="ORZ39288.1"/>
    </source>
</evidence>
<dbReference type="Proteomes" id="UP000193411">
    <property type="component" value="Unassembled WGS sequence"/>
</dbReference>
<evidence type="ECO:0000313" key="4">
    <source>
        <dbReference type="Proteomes" id="UP000193411"/>
    </source>
</evidence>
<evidence type="ECO:0000256" key="1">
    <source>
        <dbReference type="SAM" id="Coils"/>
    </source>
</evidence>
<reference evidence="3 4" key="1">
    <citation type="submission" date="2016-07" db="EMBL/GenBank/DDBJ databases">
        <title>Pervasive Adenine N6-methylation of Active Genes in Fungi.</title>
        <authorList>
            <consortium name="DOE Joint Genome Institute"/>
            <person name="Mondo S.J."/>
            <person name="Dannebaum R.O."/>
            <person name="Kuo R.C."/>
            <person name="Labutti K."/>
            <person name="Haridas S."/>
            <person name="Kuo A."/>
            <person name="Salamov A."/>
            <person name="Ahrendt S.R."/>
            <person name="Lipzen A."/>
            <person name="Sullivan W."/>
            <person name="Andreopoulos W.B."/>
            <person name="Clum A."/>
            <person name="Lindquist E."/>
            <person name="Daum C."/>
            <person name="Ramamoorthy G.K."/>
            <person name="Gryganskyi A."/>
            <person name="Culley D."/>
            <person name="Magnuson J.K."/>
            <person name="James T.Y."/>
            <person name="O'Malley M.A."/>
            <person name="Stajich J.E."/>
            <person name="Spatafora J.W."/>
            <person name="Visel A."/>
            <person name="Grigoriev I.V."/>
        </authorList>
    </citation>
    <scope>NUCLEOTIDE SEQUENCE [LARGE SCALE GENOMIC DNA]</scope>
    <source>
        <strain evidence="3 4">PL171</strain>
    </source>
</reference>
<feature type="region of interest" description="Disordered" evidence="2">
    <location>
        <begin position="484"/>
        <end position="527"/>
    </location>
</feature>
<feature type="region of interest" description="Disordered" evidence="2">
    <location>
        <begin position="59"/>
        <end position="89"/>
    </location>
</feature>
<feature type="compositionally biased region" description="Low complexity" evidence="2">
    <location>
        <begin position="158"/>
        <end position="171"/>
    </location>
</feature>
<accession>A0A1Y2HXF9</accession>
<feature type="region of interest" description="Disordered" evidence="2">
    <location>
        <begin position="14"/>
        <end position="41"/>
    </location>
</feature>
<feature type="compositionally biased region" description="Basic and acidic residues" evidence="2">
    <location>
        <begin position="80"/>
        <end position="89"/>
    </location>
</feature>
<keyword evidence="4" id="KW-1185">Reference proteome</keyword>
<feature type="region of interest" description="Disordered" evidence="2">
    <location>
        <begin position="142"/>
        <end position="171"/>
    </location>
</feature>